<name>A0A2X0IUW5_9ACTN</name>
<gene>
    <name evidence="1" type="ORF">DN069_02755</name>
</gene>
<proteinExistence type="predicted"/>
<evidence type="ECO:0000313" key="1">
    <source>
        <dbReference type="EMBL" id="RAG87181.1"/>
    </source>
</evidence>
<sequence length="97" mass="9988">MSAGGTASFVCAPGGDESEALVAVTVGAGDCIALAGTVEPVVITAAPMQKGLREQLWAGRRAAAVGRCGVGHVGVRAEAVRAEDSMRYVARLEYRER</sequence>
<comment type="caution">
    <text evidence="1">The sequence shown here is derived from an EMBL/GenBank/DDBJ whole genome shotgun (WGS) entry which is preliminary data.</text>
</comment>
<dbReference type="AlphaFoldDB" id="A0A2X0IUW5"/>
<dbReference type="Proteomes" id="UP000248889">
    <property type="component" value="Unassembled WGS sequence"/>
</dbReference>
<protein>
    <submittedName>
        <fullName evidence="1">Uncharacterized protein</fullName>
    </submittedName>
</protein>
<evidence type="ECO:0000313" key="2">
    <source>
        <dbReference type="Proteomes" id="UP000248889"/>
    </source>
</evidence>
<keyword evidence="2" id="KW-1185">Reference proteome</keyword>
<accession>A0A2X0IUW5</accession>
<reference evidence="1 2" key="1">
    <citation type="submission" date="2018-06" db="EMBL/GenBank/DDBJ databases">
        <title>Streptacidiphilus pinicola sp. nov., isolated from pine grove soil.</title>
        <authorList>
            <person name="Roh S.G."/>
            <person name="Park S."/>
            <person name="Kim M.-K."/>
            <person name="Yun B.-R."/>
            <person name="Park J."/>
            <person name="Kim M.J."/>
            <person name="Kim Y.S."/>
            <person name="Kim S.B."/>
        </authorList>
    </citation>
    <scope>NUCLEOTIDE SEQUENCE [LARGE SCALE GENOMIC DNA]</scope>
    <source>
        <strain evidence="1 2">MMS16-CNU450</strain>
    </source>
</reference>
<organism evidence="1 2">
    <name type="scientific">Streptacidiphilus pinicola</name>
    <dbReference type="NCBI Taxonomy" id="2219663"/>
    <lineage>
        <taxon>Bacteria</taxon>
        <taxon>Bacillati</taxon>
        <taxon>Actinomycetota</taxon>
        <taxon>Actinomycetes</taxon>
        <taxon>Kitasatosporales</taxon>
        <taxon>Streptomycetaceae</taxon>
        <taxon>Streptacidiphilus</taxon>
    </lineage>
</organism>
<dbReference type="EMBL" id="QKYN01000010">
    <property type="protein sequence ID" value="RAG87181.1"/>
    <property type="molecule type" value="Genomic_DNA"/>
</dbReference>